<dbReference type="Pfam" id="PF07986">
    <property type="entry name" value="TBCC"/>
    <property type="match status" value="1"/>
</dbReference>
<keyword evidence="5" id="KW-1185">Reference proteome</keyword>
<dbReference type="PANTHER" id="PTHR15139">
    <property type="entry name" value="TUBULIN FOLDING COFACTOR C"/>
    <property type="match status" value="1"/>
</dbReference>
<evidence type="ECO:0000256" key="3">
    <source>
        <dbReference type="SAM" id="MobiDB-lite"/>
    </source>
</evidence>
<evidence type="ECO:0000313" key="5">
    <source>
        <dbReference type="Proteomes" id="UP000038045"/>
    </source>
</evidence>
<dbReference type="GO" id="GO:0007023">
    <property type="term" value="P:post-chaperonin tubulin folding pathway"/>
    <property type="evidence" value="ECO:0007669"/>
    <property type="project" value="InterPro"/>
</dbReference>
<dbReference type="InterPro" id="IPR016098">
    <property type="entry name" value="CAP/MinC_C"/>
</dbReference>
<evidence type="ECO:0000256" key="1">
    <source>
        <dbReference type="ARBA" id="ARBA00008848"/>
    </source>
</evidence>
<dbReference type="PROSITE" id="PS51329">
    <property type="entry name" value="C_CAP_COFACTOR_C"/>
    <property type="match status" value="1"/>
</dbReference>
<comment type="similarity">
    <text evidence="1">Belongs to the TBCC family.</text>
</comment>
<feature type="compositionally biased region" description="Polar residues" evidence="3">
    <location>
        <begin position="52"/>
        <end position="68"/>
    </location>
</feature>
<dbReference type="GO" id="GO:0007021">
    <property type="term" value="P:tubulin complex assembly"/>
    <property type="evidence" value="ECO:0007669"/>
    <property type="project" value="TreeGrafter"/>
</dbReference>
<evidence type="ECO:0000259" key="4">
    <source>
        <dbReference type="PROSITE" id="PS51329"/>
    </source>
</evidence>
<protein>
    <submittedName>
        <fullName evidence="6">C-CAP/cofactor C-like domain-containing protein</fullName>
    </submittedName>
</protein>
<dbReference type="InterPro" id="IPR017901">
    <property type="entry name" value="C-CAP_CF_C-like"/>
</dbReference>
<accession>A0A0N4ZYI3</accession>
<reference evidence="6" key="1">
    <citation type="submission" date="2017-02" db="UniProtKB">
        <authorList>
            <consortium name="WormBaseParasite"/>
        </authorList>
    </citation>
    <scope>IDENTIFICATION</scope>
</reference>
<feature type="compositionally biased region" description="Polar residues" evidence="3">
    <location>
        <begin position="140"/>
        <end position="150"/>
    </location>
</feature>
<evidence type="ECO:0000256" key="2">
    <source>
        <dbReference type="ARBA" id="ARBA00023186"/>
    </source>
</evidence>
<dbReference type="WBParaSite" id="PTRK_0001385300.1">
    <property type="protein sequence ID" value="PTRK_0001385300.1"/>
    <property type="gene ID" value="PTRK_0001385300"/>
</dbReference>
<feature type="region of interest" description="Disordered" evidence="3">
    <location>
        <begin position="140"/>
        <end position="171"/>
    </location>
</feature>
<name>A0A0N4ZYI3_PARTI</name>
<dbReference type="SMART" id="SM00673">
    <property type="entry name" value="CARP"/>
    <property type="match status" value="2"/>
</dbReference>
<dbReference type="Gene3D" id="2.160.20.70">
    <property type="match status" value="1"/>
</dbReference>
<dbReference type="Proteomes" id="UP000038045">
    <property type="component" value="Unplaced"/>
</dbReference>
<dbReference type="PANTHER" id="PTHR15139:SF0">
    <property type="entry name" value="TUBULIN-SPECIFIC CHAPERONE C"/>
    <property type="match status" value="1"/>
</dbReference>
<organism evidence="5 6">
    <name type="scientific">Parastrongyloides trichosuri</name>
    <name type="common">Possum-specific nematode worm</name>
    <dbReference type="NCBI Taxonomy" id="131310"/>
    <lineage>
        <taxon>Eukaryota</taxon>
        <taxon>Metazoa</taxon>
        <taxon>Ecdysozoa</taxon>
        <taxon>Nematoda</taxon>
        <taxon>Chromadorea</taxon>
        <taxon>Rhabditida</taxon>
        <taxon>Tylenchina</taxon>
        <taxon>Panagrolaimomorpha</taxon>
        <taxon>Strongyloidoidea</taxon>
        <taxon>Strongyloididae</taxon>
        <taxon>Parastrongyloides</taxon>
    </lineage>
</organism>
<dbReference type="AlphaFoldDB" id="A0A0N4ZYI3"/>
<dbReference type="STRING" id="131310.A0A0N4ZYI3"/>
<dbReference type="InterPro" id="IPR027684">
    <property type="entry name" value="TBCC"/>
</dbReference>
<dbReference type="InterPro" id="IPR006599">
    <property type="entry name" value="CARP_motif"/>
</dbReference>
<proteinExistence type="inferred from homology"/>
<keyword evidence="2" id="KW-0143">Chaperone</keyword>
<feature type="domain" description="C-CAP/cofactor C-like" evidence="4">
    <location>
        <begin position="148"/>
        <end position="298"/>
    </location>
</feature>
<dbReference type="GO" id="GO:0005737">
    <property type="term" value="C:cytoplasm"/>
    <property type="evidence" value="ECO:0007669"/>
    <property type="project" value="TreeGrafter"/>
</dbReference>
<evidence type="ECO:0000313" key="6">
    <source>
        <dbReference type="WBParaSite" id="PTRK_0001385300.1"/>
    </source>
</evidence>
<dbReference type="InterPro" id="IPR012945">
    <property type="entry name" value="Tubulin-bd_cofactor_C_dom"/>
</dbReference>
<sequence>MGNENEQVVPKSDECRDEILEIDESSNSNGDEKLSTNDSSPENLDDEKKNGEGSSSMSQIPKLSVSNKTHVEDDPVAVLENMLKHANDVVLNGTSNDKLMSSLQLQMFRSNVQLPAFWIKKIDTTLQKLCPMPVKTNKGFSFSKKNSTPQTKKHINNETTNNHIKDDSPPNESFNKTKAICVIDERDVDRQVTGPDGSDVRISNICNSSLGFTFHPSSVIIKDIENCTLVFPPCKSSLLIYNCNRSNIAAIAQQIRIHNTNNTSILASNSNIIIEECHGIKIGNYPKVALDKEKIFDVEEAKVQDFNWLVNDEPSPNWSYIH</sequence>
<feature type="region of interest" description="Disordered" evidence="3">
    <location>
        <begin position="1"/>
        <end position="68"/>
    </location>
</feature>